<dbReference type="RefSeq" id="WP_000359188.1">
    <property type="nucleotide sequence ID" value="NZ_JADNMH010000011.1"/>
</dbReference>
<dbReference type="PATRIC" id="fig|54005.3.peg.969"/>
<feature type="transmembrane region" description="Helical" evidence="1">
    <location>
        <begin position="84"/>
        <end position="106"/>
    </location>
</feature>
<reference evidence="2 3" key="1">
    <citation type="submission" date="2016-01" db="EMBL/GenBank/DDBJ databases">
        <authorList>
            <person name="Oliw E.H."/>
        </authorList>
    </citation>
    <scope>NUCLEOTIDE SEQUENCE [LARGE SCALE GENOMIC DNA]</scope>
    <source>
        <strain evidence="2 3">CMW7756A</strain>
    </source>
</reference>
<dbReference type="AlphaFoldDB" id="A0A133PPF6"/>
<keyword evidence="1" id="KW-1133">Transmembrane helix</keyword>
<sequence>MDKLAYIGVINHDENVEYPLNFSSDGIYEVVCKFNGGCEIKIKSSNYIDAHEIHKDYYKFHINVFLPIIGLIGLVYGVKEKDKLFMALNILLILLLPITMFVGHLVGSP</sequence>
<keyword evidence="1" id="KW-0812">Transmembrane</keyword>
<comment type="caution">
    <text evidence="2">The sequence shown here is derived from an EMBL/GenBank/DDBJ whole genome shotgun (WGS) entry which is preliminary data.</text>
</comment>
<protein>
    <submittedName>
        <fullName evidence="2">Uncharacterized protein</fullName>
    </submittedName>
</protein>
<dbReference type="EMBL" id="LRQE01000025">
    <property type="protein sequence ID" value="KXA30521.1"/>
    <property type="molecule type" value="Genomic_DNA"/>
</dbReference>
<keyword evidence="1" id="KW-0472">Membrane</keyword>
<organism evidence="2">
    <name type="scientific">Peptoniphilus harei</name>
    <dbReference type="NCBI Taxonomy" id="54005"/>
    <lineage>
        <taxon>Bacteria</taxon>
        <taxon>Bacillati</taxon>
        <taxon>Bacillota</taxon>
        <taxon>Tissierellia</taxon>
        <taxon>Tissierellales</taxon>
        <taxon>Peptoniphilaceae</taxon>
        <taxon>Peptoniphilus</taxon>
    </lineage>
</organism>
<feature type="transmembrane region" description="Helical" evidence="1">
    <location>
        <begin position="60"/>
        <end position="78"/>
    </location>
</feature>
<name>A0A133PPF6_9FIRM</name>
<accession>A0A133PPF6</accession>
<evidence type="ECO:0000313" key="3">
    <source>
        <dbReference type="Proteomes" id="UP000070174"/>
    </source>
</evidence>
<evidence type="ECO:0000313" key="2">
    <source>
        <dbReference type="EMBL" id="KXA30521.1"/>
    </source>
</evidence>
<evidence type="ECO:0000256" key="1">
    <source>
        <dbReference type="SAM" id="Phobius"/>
    </source>
</evidence>
<proteinExistence type="predicted"/>
<dbReference type="Proteomes" id="UP000070174">
    <property type="component" value="Unassembled WGS sequence"/>
</dbReference>
<gene>
    <name evidence="2" type="ORF">HMPREF3229_00984</name>
</gene>